<dbReference type="EC" id="5.6.2.4" evidence="9"/>
<keyword evidence="2 12" id="KW-0547">Nucleotide-binding</keyword>
<evidence type="ECO:0000256" key="8">
    <source>
        <dbReference type="ARBA" id="ARBA00034617"/>
    </source>
</evidence>
<dbReference type="InterPro" id="IPR027417">
    <property type="entry name" value="P-loop_NTPase"/>
</dbReference>
<dbReference type="PROSITE" id="PS51217">
    <property type="entry name" value="UVRD_HELICASE_CTER"/>
    <property type="match status" value="1"/>
</dbReference>
<proteinExistence type="inferred from homology"/>
<dbReference type="GO" id="GO:0043138">
    <property type="term" value="F:3'-5' DNA helicase activity"/>
    <property type="evidence" value="ECO:0007669"/>
    <property type="project" value="UniProtKB-EC"/>
</dbReference>
<dbReference type="RefSeq" id="WP_136546316.1">
    <property type="nucleotide sequence ID" value="NZ_CP031093.1"/>
</dbReference>
<gene>
    <name evidence="15" type="ORF">soil367_01710</name>
</gene>
<organism evidence="15 16">
    <name type="scientific">Hydrocarboniclastica marina</name>
    <dbReference type="NCBI Taxonomy" id="2259620"/>
    <lineage>
        <taxon>Bacteria</taxon>
        <taxon>Pseudomonadati</taxon>
        <taxon>Pseudomonadota</taxon>
        <taxon>Gammaproteobacteria</taxon>
        <taxon>Alteromonadales</taxon>
        <taxon>Alteromonadaceae</taxon>
        <taxon>Hydrocarboniclastica</taxon>
    </lineage>
</organism>
<dbReference type="InterPro" id="IPR014016">
    <property type="entry name" value="UvrD-like_ATP-bd"/>
</dbReference>
<dbReference type="SUPFAM" id="SSF52540">
    <property type="entry name" value="P-loop containing nucleoside triphosphate hydrolases"/>
    <property type="match status" value="1"/>
</dbReference>
<feature type="domain" description="UvrD-like helicase ATP-binding" evidence="13">
    <location>
        <begin position="2"/>
        <end position="292"/>
    </location>
</feature>
<dbReference type="AlphaFoldDB" id="A0A4P7XDU4"/>
<sequence length="766" mass="86144">MPALTDEQHAIITSGYEHCLITAVAGSGKTTTLAWRIRHLLEQGHDPERMLILMFNRAARADFNRKLLDITHQTGLALPEIRTYHAMGFRLYKRCIREGYLPPYQGDILRDGEIHYQVWQLSRALVPEELQGELRRGKKEFTETAANFIDWVKSTLSPPEVVFEELGYDDKYRYLIDLFHSFEQWRKGSHRISYADMLYEPVLAIHQNPPLQKLVGNKMDLVMVDEYQDTNEIQHLLLRYIAGDRARVTVVGDPDQTIYEFRGAKPEFILQRFANEFDDPTELTLSYTFRYGHRLALLADHLISHNLGRKDVLCHAHAGTPETRVYHESPNDEADFIVQLVQRAQAAANDTGPATEQPDSGLPASTLGDVAVLVRVWSQSVPIELRLLARQIPYHIDANKGALFTREVEALTALLALAAGDLDGMLQEQRRELFRAILRFPHVGLREGELNDMAQYLAGFSGGWGQLLRNADTSHLKPLPARKISKLGGALGELEHSTLSAAKVIAQYAQATELYEGIRSLAMTHESADERIGTVKGFQRYLASLDVDAPRALAHLRQLKDQANRLGEHDGIHLSTIHRAKGLEWPVVVIPGLQEKYLPYSARQSERDTDLRTHIESERRLLYVGMTRASRALYLLTPASDDPEQAPSRFLGELCLPLCEELGAALSGPDRPETLRLETPVTAIAKRYARREDVGLEGPSIAPAAEASPGIPPSCRPIWAHGRLRHAVFGTGLVKAEDERSFEVAFEDGRRLNFSKKSAHLYFSPA</sequence>
<keyword evidence="16" id="KW-1185">Reference proteome</keyword>
<keyword evidence="7" id="KW-0413">Isomerase</keyword>
<dbReference type="Proteomes" id="UP000298049">
    <property type="component" value="Chromosome"/>
</dbReference>
<evidence type="ECO:0000256" key="7">
    <source>
        <dbReference type="ARBA" id="ARBA00023235"/>
    </source>
</evidence>
<comment type="similarity">
    <text evidence="1">Belongs to the helicase family. UvrD subfamily.</text>
</comment>
<evidence type="ECO:0000259" key="13">
    <source>
        <dbReference type="PROSITE" id="PS51198"/>
    </source>
</evidence>
<evidence type="ECO:0000256" key="4">
    <source>
        <dbReference type="ARBA" id="ARBA00022806"/>
    </source>
</evidence>
<evidence type="ECO:0000259" key="14">
    <source>
        <dbReference type="PROSITE" id="PS51217"/>
    </source>
</evidence>
<dbReference type="OrthoDB" id="9806690at2"/>
<dbReference type="KEGG" id="hmi:soil367_01710"/>
<dbReference type="Pfam" id="PF00580">
    <property type="entry name" value="UvrD-helicase"/>
    <property type="match status" value="1"/>
</dbReference>
<dbReference type="InterPro" id="IPR014017">
    <property type="entry name" value="DNA_helicase_UvrD-like_C"/>
</dbReference>
<evidence type="ECO:0000313" key="15">
    <source>
        <dbReference type="EMBL" id="QCF24775.1"/>
    </source>
</evidence>
<accession>A0A4P7XDU4</accession>
<evidence type="ECO:0000313" key="16">
    <source>
        <dbReference type="Proteomes" id="UP000298049"/>
    </source>
</evidence>
<dbReference type="CDD" id="cd17932">
    <property type="entry name" value="DEXQc_UvrD"/>
    <property type="match status" value="1"/>
</dbReference>
<evidence type="ECO:0000256" key="11">
    <source>
        <dbReference type="ARBA" id="ARBA00048988"/>
    </source>
</evidence>
<feature type="binding site" evidence="12">
    <location>
        <begin position="23"/>
        <end position="30"/>
    </location>
    <ligand>
        <name>ATP</name>
        <dbReference type="ChEBI" id="CHEBI:30616"/>
    </ligand>
</feature>
<dbReference type="InterPro" id="IPR000212">
    <property type="entry name" value="DNA_helicase_UvrD/REP"/>
</dbReference>
<evidence type="ECO:0000256" key="6">
    <source>
        <dbReference type="ARBA" id="ARBA00023125"/>
    </source>
</evidence>
<dbReference type="PROSITE" id="PS51198">
    <property type="entry name" value="UVRD_HELICASE_ATP_BIND"/>
    <property type="match status" value="1"/>
</dbReference>
<keyword evidence="3 12" id="KW-0378">Hydrolase</keyword>
<dbReference type="GO" id="GO:0005524">
    <property type="term" value="F:ATP binding"/>
    <property type="evidence" value="ECO:0007669"/>
    <property type="project" value="UniProtKB-UniRule"/>
</dbReference>
<evidence type="ECO:0000256" key="5">
    <source>
        <dbReference type="ARBA" id="ARBA00022840"/>
    </source>
</evidence>
<dbReference type="GO" id="GO:0000725">
    <property type="term" value="P:recombinational repair"/>
    <property type="evidence" value="ECO:0007669"/>
    <property type="project" value="TreeGrafter"/>
</dbReference>
<evidence type="ECO:0000256" key="3">
    <source>
        <dbReference type="ARBA" id="ARBA00022801"/>
    </source>
</evidence>
<evidence type="ECO:0000256" key="12">
    <source>
        <dbReference type="PROSITE-ProRule" id="PRU00560"/>
    </source>
</evidence>
<keyword evidence="6" id="KW-0238">DNA-binding</keyword>
<evidence type="ECO:0000256" key="10">
    <source>
        <dbReference type="ARBA" id="ARBA00034923"/>
    </source>
</evidence>
<evidence type="ECO:0000256" key="2">
    <source>
        <dbReference type="ARBA" id="ARBA00022741"/>
    </source>
</evidence>
<dbReference type="Pfam" id="PF13361">
    <property type="entry name" value="UvrD_C"/>
    <property type="match status" value="1"/>
</dbReference>
<comment type="catalytic activity">
    <reaction evidence="11">
        <text>ATP + H2O = ADP + phosphate + H(+)</text>
        <dbReference type="Rhea" id="RHEA:13065"/>
        <dbReference type="ChEBI" id="CHEBI:15377"/>
        <dbReference type="ChEBI" id="CHEBI:15378"/>
        <dbReference type="ChEBI" id="CHEBI:30616"/>
        <dbReference type="ChEBI" id="CHEBI:43474"/>
        <dbReference type="ChEBI" id="CHEBI:456216"/>
        <dbReference type="EC" id="5.6.2.4"/>
    </reaction>
</comment>
<dbReference type="EMBL" id="CP031093">
    <property type="protein sequence ID" value="QCF24775.1"/>
    <property type="molecule type" value="Genomic_DNA"/>
</dbReference>
<dbReference type="PANTHER" id="PTHR11070">
    <property type="entry name" value="UVRD / RECB / PCRA DNA HELICASE FAMILY MEMBER"/>
    <property type="match status" value="1"/>
</dbReference>
<protein>
    <recommendedName>
        <fullName evidence="9">DNA 3'-5' helicase</fullName>
        <ecNumber evidence="9">5.6.2.4</ecNumber>
    </recommendedName>
    <alternativeName>
        <fullName evidence="10">DNA 3'-5' helicase II</fullName>
    </alternativeName>
</protein>
<keyword evidence="5 12" id="KW-0067">ATP-binding</keyword>
<keyword evidence="4 12" id="KW-0347">Helicase</keyword>
<dbReference type="Gene3D" id="1.10.10.160">
    <property type="match status" value="1"/>
</dbReference>
<name>A0A4P7XDU4_9ALTE</name>
<feature type="domain" description="UvrD-like helicase C-terminal" evidence="14">
    <location>
        <begin position="293"/>
        <end position="582"/>
    </location>
</feature>
<dbReference type="PANTHER" id="PTHR11070:SF2">
    <property type="entry name" value="ATP-DEPENDENT DNA HELICASE SRS2"/>
    <property type="match status" value="1"/>
</dbReference>
<dbReference type="Gene3D" id="1.10.486.10">
    <property type="entry name" value="PCRA, domain 4"/>
    <property type="match status" value="1"/>
</dbReference>
<evidence type="ECO:0000256" key="1">
    <source>
        <dbReference type="ARBA" id="ARBA00009922"/>
    </source>
</evidence>
<dbReference type="Gene3D" id="3.40.50.300">
    <property type="entry name" value="P-loop containing nucleotide triphosphate hydrolases"/>
    <property type="match status" value="2"/>
</dbReference>
<evidence type="ECO:0000256" key="9">
    <source>
        <dbReference type="ARBA" id="ARBA00034808"/>
    </source>
</evidence>
<dbReference type="InterPro" id="IPR013986">
    <property type="entry name" value="DExx_box_DNA_helicase_dom_sf"/>
</dbReference>
<comment type="catalytic activity">
    <reaction evidence="8">
        <text>Couples ATP hydrolysis with the unwinding of duplex DNA by translocating in the 3'-5' direction.</text>
        <dbReference type="EC" id="5.6.2.4"/>
    </reaction>
</comment>
<dbReference type="GO" id="GO:0016887">
    <property type="term" value="F:ATP hydrolysis activity"/>
    <property type="evidence" value="ECO:0007669"/>
    <property type="project" value="RHEA"/>
</dbReference>
<dbReference type="GO" id="GO:0003677">
    <property type="term" value="F:DNA binding"/>
    <property type="evidence" value="ECO:0007669"/>
    <property type="project" value="UniProtKB-KW"/>
</dbReference>
<reference evidence="15 16" key="1">
    <citation type="submission" date="2018-07" db="EMBL/GenBank/DDBJ databases">
        <title>Marsedoiliclastica nanhaica gen. nov. sp. nov., a novel marine hydrocarbonoclastic bacterium isolated from an in-situ enriched hydrocarbon-degrading consortium in deep-sea sediment.</title>
        <authorList>
            <person name="Dong C."/>
            <person name="Ma T."/>
            <person name="Liu R."/>
            <person name="Shao Z."/>
        </authorList>
    </citation>
    <scope>NUCLEOTIDE SEQUENCE [LARGE SCALE GENOMIC DNA]</scope>
    <source>
        <strain evidence="16">soil36-7</strain>
    </source>
</reference>